<keyword evidence="7" id="KW-1185">Reference proteome</keyword>
<dbReference type="InterPro" id="IPR017853">
    <property type="entry name" value="GH"/>
</dbReference>
<dbReference type="GO" id="GO:0008422">
    <property type="term" value="F:beta-glucosidase activity"/>
    <property type="evidence" value="ECO:0007669"/>
    <property type="project" value="TreeGrafter"/>
</dbReference>
<dbReference type="PRINTS" id="PR00131">
    <property type="entry name" value="GLHYDRLASE1"/>
</dbReference>
<sequence length="540" mass="60505">MRARWAALAVVTGVAVLAAPILARPPLPKDYRIDPKDLPPPPESCPEQLRESIVWGGAASAYQIEGGWDADGKGPSIWDTFTQKGGETEFNMTGNVANDFYNRWPEDVATMKRLGVKTYRMSIAWARIVPSGLAGSPVNPAGVAFYRTLITELLKAGIVPAVTMFHWDLPQGLQDKYGGFHAAGPEFQDAFVYYADVLFRELGPLVNLWMTFNEPLSICELGYGIGIFAPGIKAGHPGQYKCGHNLLLAHAKTYRLYREKYYAQQKGKISMALDGKWGYPWSDKPEDKAAAQAWVEFSYGWMADPAYFGDYPASMRAAMGAALPKFTPEQSAMLKGSMDYFAVNFYCGYFVKAPKPGSALPFETSSKGPDGEWVGEPSDSFWLFRTPDGLRKTLVWLDRRYSVDGRKVEFTISENGVSGPGEDVKELPGVLNDQYRLRYYSSYLDELCKAITVDGVKFTTYWAWSLWDNFEWRMAYTERFGMIYVNLKDNLARIPKASAYWMSKYFWTESARFGAPYYHGLFALKGADAEAAARALVNRV</sequence>
<gene>
    <name evidence="6" type="ORF">Rsub_03577</name>
</gene>
<dbReference type="InterPro" id="IPR001360">
    <property type="entry name" value="Glyco_hydro_1"/>
</dbReference>
<comment type="caution">
    <text evidence="6">The sequence shown here is derived from an EMBL/GenBank/DDBJ whole genome shotgun (WGS) entry which is preliminary data.</text>
</comment>
<dbReference type="SUPFAM" id="SSF51445">
    <property type="entry name" value="(Trans)glycosidases"/>
    <property type="match status" value="1"/>
</dbReference>
<dbReference type="STRING" id="307507.A0A2V0P232"/>
<dbReference type="Proteomes" id="UP000247498">
    <property type="component" value="Unassembled WGS sequence"/>
</dbReference>
<dbReference type="FunCoup" id="A0A2V0P232">
    <property type="interactions" value="889"/>
</dbReference>
<keyword evidence="2" id="KW-0378">Hydrolase</keyword>
<comment type="similarity">
    <text evidence="1 4">Belongs to the glycosyl hydrolase 1 family.</text>
</comment>
<dbReference type="Pfam" id="PF00232">
    <property type="entry name" value="Glyco_hydro_1"/>
    <property type="match status" value="1"/>
</dbReference>
<dbReference type="GO" id="GO:0005975">
    <property type="term" value="P:carbohydrate metabolic process"/>
    <property type="evidence" value="ECO:0007669"/>
    <property type="project" value="InterPro"/>
</dbReference>
<proteinExistence type="inferred from homology"/>
<dbReference type="PANTHER" id="PTHR10353">
    <property type="entry name" value="GLYCOSYL HYDROLASE"/>
    <property type="match status" value="1"/>
</dbReference>
<dbReference type="Gene3D" id="3.20.20.80">
    <property type="entry name" value="Glycosidases"/>
    <property type="match status" value="1"/>
</dbReference>
<keyword evidence="3" id="KW-0326">Glycosidase</keyword>
<evidence type="ECO:0000256" key="4">
    <source>
        <dbReference type="RuleBase" id="RU003690"/>
    </source>
</evidence>
<feature type="signal peptide" evidence="5">
    <location>
        <begin position="1"/>
        <end position="23"/>
    </location>
</feature>
<name>A0A2V0P232_9CHLO</name>
<protein>
    <submittedName>
        <fullName evidence="6">Beta-glucosidase</fullName>
    </submittedName>
</protein>
<dbReference type="FunFam" id="3.20.20.80:FF:000041">
    <property type="entry name" value="Beta-glucosidase 7"/>
    <property type="match status" value="1"/>
</dbReference>
<evidence type="ECO:0000256" key="2">
    <source>
        <dbReference type="ARBA" id="ARBA00022801"/>
    </source>
</evidence>
<evidence type="ECO:0000256" key="5">
    <source>
        <dbReference type="SAM" id="SignalP"/>
    </source>
</evidence>
<evidence type="ECO:0000256" key="1">
    <source>
        <dbReference type="ARBA" id="ARBA00010838"/>
    </source>
</evidence>
<evidence type="ECO:0000313" key="7">
    <source>
        <dbReference type="Proteomes" id="UP000247498"/>
    </source>
</evidence>
<feature type="chain" id="PRO_5015916790" evidence="5">
    <location>
        <begin position="24"/>
        <end position="540"/>
    </location>
</feature>
<dbReference type="OrthoDB" id="65569at2759"/>
<organism evidence="6 7">
    <name type="scientific">Raphidocelis subcapitata</name>
    <dbReference type="NCBI Taxonomy" id="307507"/>
    <lineage>
        <taxon>Eukaryota</taxon>
        <taxon>Viridiplantae</taxon>
        <taxon>Chlorophyta</taxon>
        <taxon>core chlorophytes</taxon>
        <taxon>Chlorophyceae</taxon>
        <taxon>CS clade</taxon>
        <taxon>Sphaeropleales</taxon>
        <taxon>Selenastraceae</taxon>
        <taxon>Raphidocelis</taxon>
    </lineage>
</organism>
<keyword evidence="5" id="KW-0732">Signal</keyword>
<dbReference type="InParanoid" id="A0A2V0P232"/>
<dbReference type="PANTHER" id="PTHR10353:SF36">
    <property type="entry name" value="LP05116P"/>
    <property type="match status" value="1"/>
</dbReference>
<dbReference type="AlphaFoldDB" id="A0A2V0P232"/>
<accession>A0A2V0P232</accession>
<evidence type="ECO:0000256" key="3">
    <source>
        <dbReference type="ARBA" id="ARBA00023295"/>
    </source>
</evidence>
<reference evidence="6 7" key="1">
    <citation type="journal article" date="2018" name="Sci. Rep.">
        <title>Raphidocelis subcapitata (=Pseudokirchneriella subcapitata) provides an insight into genome evolution and environmental adaptations in the Sphaeropleales.</title>
        <authorList>
            <person name="Suzuki S."/>
            <person name="Yamaguchi H."/>
            <person name="Nakajima N."/>
            <person name="Kawachi M."/>
        </authorList>
    </citation>
    <scope>NUCLEOTIDE SEQUENCE [LARGE SCALE GENOMIC DNA]</scope>
    <source>
        <strain evidence="6 7">NIES-35</strain>
    </source>
</reference>
<dbReference type="EMBL" id="BDRX01000023">
    <property type="protein sequence ID" value="GBF91257.1"/>
    <property type="molecule type" value="Genomic_DNA"/>
</dbReference>
<evidence type="ECO:0000313" key="6">
    <source>
        <dbReference type="EMBL" id="GBF91257.1"/>
    </source>
</evidence>